<proteinExistence type="predicted"/>
<keyword evidence="2" id="KW-1185">Reference proteome</keyword>
<evidence type="ECO:0000313" key="2">
    <source>
        <dbReference type="Proteomes" id="UP001162992"/>
    </source>
</evidence>
<protein>
    <submittedName>
        <fullName evidence="1">Uncharacterized protein</fullName>
    </submittedName>
</protein>
<evidence type="ECO:0000313" key="1">
    <source>
        <dbReference type="EMBL" id="KAJ7557009.1"/>
    </source>
</evidence>
<sequence>MASALATLSLSPKTSLPEWKKMKVQELREVLASKGLETLGLKSSLIERLENSAKSDETKPVAEGTARPLEEIEVKVEGELSQKLSNLQDMIKPIEELASSGSSEKLPVAEQLIATETNGIVKQIEERMTLTPASVLALQEINGMDAAPPSETQKKKRRAERFGVEFQMSEQEKRRLRATRFGAASSKFEKGYQLTWAHSNKLSPTSKEIEAEKRKARAARFGTSESSPRSPSDEAAKRKARLARFGSSSGAKTDLSSEEEKKKARAARFGSGTKKEVLNGGKKFLEESVKFVSHA</sequence>
<organism evidence="1 2">
    <name type="scientific">Diphasiastrum complanatum</name>
    <name type="common">Issler's clubmoss</name>
    <name type="synonym">Lycopodium complanatum</name>
    <dbReference type="NCBI Taxonomy" id="34168"/>
    <lineage>
        <taxon>Eukaryota</taxon>
        <taxon>Viridiplantae</taxon>
        <taxon>Streptophyta</taxon>
        <taxon>Embryophyta</taxon>
        <taxon>Tracheophyta</taxon>
        <taxon>Lycopodiopsida</taxon>
        <taxon>Lycopodiales</taxon>
        <taxon>Lycopodiaceae</taxon>
        <taxon>Lycopodioideae</taxon>
        <taxon>Diphasiastrum</taxon>
    </lineage>
</organism>
<dbReference type="Proteomes" id="UP001162992">
    <property type="component" value="Chromosome 5"/>
</dbReference>
<accession>A0ACC2DRS3</accession>
<gene>
    <name evidence="1" type="ORF">O6H91_05G108400</name>
</gene>
<dbReference type="EMBL" id="CM055096">
    <property type="protein sequence ID" value="KAJ7557009.1"/>
    <property type="molecule type" value="Genomic_DNA"/>
</dbReference>
<comment type="caution">
    <text evidence="1">The sequence shown here is derived from an EMBL/GenBank/DDBJ whole genome shotgun (WGS) entry which is preliminary data.</text>
</comment>
<reference evidence="2" key="1">
    <citation type="journal article" date="2024" name="Proc. Natl. Acad. Sci. U.S.A.">
        <title>Extraordinary preservation of gene collinearity over three hundred million years revealed in homosporous lycophytes.</title>
        <authorList>
            <person name="Li C."/>
            <person name="Wickell D."/>
            <person name="Kuo L.Y."/>
            <person name="Chen X."/>
            <person name="Nie B."/>
            <person name="Liao X."/>
            <person name="Peng D."/>
            <person name="Ji J."/>
            <person name="Jenkins J."/>
            <person name="Williams M."/>
            <person name="Shu S."/>
            <person name="Plott C."/>
            <person name="Barry K."/>
            <person name="Rajasekar S."/>
            <person name="Grimwood J."/>
            <person name="Han X."/>
            <person name="Sun S."/>
            <person name="Hou Z."/>
            <person name="He W."/>
            <person name="Dai G."/>
            <person name="Sun C."/>
            <person name="Schmutz J."/>
            <person name="Leebens-Mack J.H."/>
            <person name="Li F.W."/>
            <person name="Wang L."/>
        </authorList>
    </citation>
    <scope>NUCLEOTIDE SEQUENCE [LARGE SCALE GENOMIC DNA]</scope>
    <source>
        <strain evidence="2">cv. PW_Plant_1</strain>
    </source>
</reference>
<name>A0ACC2DRS3_DIPCM</name>